<reference evidence="1 2" key="1">
    <citation type="submission" date="2024-02" db="EMBL/GenBank/DDBJ databases">
        <title>De novo assembly and annotation of 12 fungi associated with fruit tree decline syndrome in Ontario, Canada.</title>
        <authorList>
            <person name="Sulman M."/>
            <person name="Ellouze W."/>
            <person name="Ilyukhin E."/>
        </authorList>
    </citation>
    <scope>NUCLEOTIDE SEQUENCE [LARGE SCALE GENOMIC DNA]</scope>
    <source>
        <strain evidence="1 2">M42-189</strain>
    </source>
</reference>
<keyword evidence="2" id="KW-1185">Reference proteome</keyword>
<organism evidence="1 2">
    <name type="scientific">Paraconiothyrium brasiliense</name>
    <dbReference type="NCBI Taxonomy" id="300254"/>
    <lineage>
        <taxon>Eukaryota</taxon>
        <taxon>Fungi</taxon>
        <taxon>Dikarya</taxon>
        <taxon>Ascomycota</taxon>
        <taxon>Pezizomycotina</taxon>
        <taxon>Dothideomycetes</taxon>
        <taxon>Pleosporomycetidae</taxon>
        <taxon>Pleosporales</taxon>
        <taxon>Massarineae</taxon>
        <taxon>Didymosphaeriaceae</taxon>
        <taxon>Paraconiothyrium</taxon>
    </lineage>
</organism>
<sequence>MAFAYQTAPAFTHDVTDDLGQYVMPHLNEWWKVVRAEHDYHYKQIAELKAFVRQADKALAPTKKRDGPHSTATKRLIQHRRSCHENVKPFEDKIYLLRRHLASFDKIFNAAIEPYSRASSLALTSALYSKCPRELRDMVYSYLLEGSDSLNEQFAKQIWLPFESVEYSFPNFLNLEFVHEEVVSEMMHMLAKRFTPNRLKLYAFLKTSDAELEFAASEFFRHLREATFPDTVFNKPPQRSEAEKMKAAQELYGRCCQGGILKSTCRTVTMTVKREEMEW</sequence>
<dbReference type="EMBL" id="JAKJXO020000010">
    <property type="protein sequence ID" value="KAL1599537.1"/>
    <property type="molecule type" value="Genomic_DNA"/>
</dbReference>
<evidence type="ECO:0000313" key="1">
    <source>
        <dbReference type="EMBL" id="KAL1599537.1"/>
    </source>
</evidence>
<comment type="caution">
    <text evidence="1">The sequence shown here is derived from an EMBL/GenBank/DDBJ whole genome shotgun (WGS) entry which is preliminary data.</text>
</comment>
<dbReference type="Proteomes" id="UP001521785">
    <property type="component" value="Unassembled WGS sequence"/>
</dbReference>
<accession>A0ABR3R599</accession>
<proteinExistence type="predicted"/>
<protein>
    <submittedName>
        <fullName evidence="1">Uncharacterized protein</fullName>
    </submittedName>
</protein>
<name>A0ABR3R599_9PLEO</name>
<gene>
    <name evidence="1" type="ORF">SLS60_007340</name>
</gene>
<evidence type="ECO:0000313" key="2">
    <source>
        <dbReference type="Proteomes" id="UP001521785"/>
    </source>
</evidence>